<dbReference type="SUPFAM" id="SSF55729">
    <property type="entry name" value="Acyl-CoA N-acyltransferases (Nat)"/>
    <property type="match status" value="1"/>
</dbReference>
<evidence type="ECO:0000313" key="7">
    <source>
        <dbReference type="Proteomes" id="UP000654947"/>
    </source>
</evidence>
<evidence type="ECO:0000256" key="3">
    <source>
        <dbReference type="ARBA" id="ARBA00023315"/>
    </source>
</evidence>
<dbReference type="InterPro" id="IPR022902">
    <property type="entry name" value="NAcTrfase_Eis"/>
</dbReference>
<evidence type="ECO:0000256" key="1">
    <source>
        <dbReference type="ARBA" id="ARBA00009213"/>
    </source>
</evidence>
<proteinExistence type="inferred from homology"/>
<dbReference type="NCBIfam" id="NF002367">
    <property type="entry name" value="PRK01346.1-4"/>
    <property type="match status" value="1"/>
</dbReference>
<keyword evidence="2 4" id="KW-0808">Transferase</keyword>
<dbReference type="Pfam" id="PF13527">
    <property type="entry name" value="Acetyltransf_9"/>
    <property type="match status" value="1"/>
</dbReference>
<name>A0A919CII9_9ACTN</name>
<feature type="binding site" evidence="4">
    <location>
        <begin position="117"/>
        <end position="118"/>
    </location>
    <ligand>
        <name>acetyl-CoA</name>
        <dbReference type="ChEBI" id="CHEBI:57288"/>
    </ligand>
</feature>
<dbReference type="InterPro" id="IPR036527">
    <property type="entry name" value="SCP2_sterol-bd_dom_sf"/>
</dbReference>
<evidence type="ECO:0000256" key="4">
    <source>
        <dbReference type="HAMAP-Rule" id="MF_01812"/>
    </source>
</evidence>
<comment type="caution">
    <text evidence="6">The sequence shown here is derived from an EMBL/GenBank/DDBJ whole genome shotgun (WGS) entry which is preliminary data.</text>
</comment>
<feature type="domain" description="N-acetyltransferase" evidence="5">
    <location>
        <begin position="1"/>
        <end position="152"/>
    </location>
</feature>
<dbReference type="PROSITE" id="PS51186">
    <property type="entry name" value="GNAT"/>
    <property type="match status" value="1"/>
</dbReference>
<dbReference type="CDD" id="cd04301">
    <property type="entry name" value="NAT_SF"/>
    <property type="match status" value="1"/>
</dbReference>
<dbReference type="EMBL" id="BMXL01000015">
    <property type="protein sequence ID" value="GHD28930.1"/>
    <property type="molecule type" value="Genomic_DNA"/>
</dbReference>
<dbReference type="InterPro" id="IPR016181">
    <property type="entry name" value="Acyl_CoA_acyltransferase"/>
</dbReference>
<keyword evidence="3 4" id="KW-0012">Acyltransferase</keyword>
<dbReference type="InterPro" id="IPR025559">
    <property type="entry name" value="Eis_dom"/>
</dbReference>
<dbReference type="Proteomes" id="UP000654947">
    <property type="component" value="Unassembled WGS sequence"/>
</dbReference>
<dbReference type="PANTHER" id="PTHR37817">
    <property type="entry name" value="N-ACETYLTRANSFERASE EIS"/>
    <property type="match status" value="1"/>
</dbReference>
<organism evidence="6 7">
    <name type="scientific">Nocardiopsis kunsanensis</name>
    <dbReference type="NCBI Taxonomy" id="141693"/>
    <lineage>
        <taxon>Bacteria</taxon>
        <taxon>Bacillati</taxon>
        <taxon>Actinomycetota</taxon>
        <taxon>Actinomycetes</taxon>
        <taxon>Streptosporangiales</taxon>
        <taxon>Nocardiopsidaceae</taxon>
        <taxon>Nocardiopsis</taxon>
    </lineage>
</organism>
<dbReference type="Pfam" id="PF13530">
    <property type="entry name" value="SCP2_2"/>
    <property type="match status" value="1"/>
</dbReference>
<dbReference type="GO" id="GO:0034069">
    <property type="term" value="F:aminoglycoside N-acetyltransferase activity"/>
    <property type="evidence" value="ECO:0007669"/>
    <property type="project" value="TreeGrafter"/>
</dbReference>
<dbReference type="SUPFAM" id="SSF55718">
    <property type="entry name" value="SCP-like"/>
    <property type="match status" value="1"/>
</dbReference>
<gene>
    <name evidence="6" type="ORF">GCM10007147_29250</name>
</gene>
<feature type="binding site" evidence="4">
    <location>
        <begin position="81"/>
        <end position="83"/>
    </location>
    <ligand>
        <name>acetyl-CoA</name>
        <dbReference type="ChEBI" id="CHEBI:57288"/>
    </ligand>
</feature>
<feature type="active site" description="Proton acceptor; via carboxylate" evidence="4">
    <location>
        <position position="409"/>
    </location>
</feature>
<dbReference type="InterPro" id="IPR051554">
    <property type="entry name" value="Acetyltransferase_Eis"/>
</dbReference>
<dbReference type="AlphaFoldDB" id="A0A919CII9"/>
<dbReference type="InterPro" id="IPR000182">
    <property type="entry name" value="GNAT_dom"/>
</dbReference>
<dbReference type="Gene3D" id="3.40.630.30">
    <property type="match status" value="2"/>
</dbReference>
<comment type="subunit">
    <text evidence="4">Homohexamer; trimer of dimers.</text>
</comment>
<evidence type="ECO:0000256" key="2">
    <source>
        <dbReference type="ARBA" id="ARBA00022679"/>
    </source>
</evidence>
<evidence type="ECO:0000259" key="5">
    <source>
        <dbReference type="PROSITE" id="PS51186"/>
    </source>
</evidence>
<comment type="similarity">
    <text evidence="1 4">Belongs to the acetyltransferase Eis family.</text>
</comment>
<feature type="binding site" evidence="4">
    <location>
        <begin position="89"/>
        <end position="94"/>
    </location>
    <ligand>
        <name>acetyl-CoA</name>
        <dbReference type="ChEBI" id="CHEBI:57288"/>
    </ligand>
</feature>
<dbReference type="InterPro" id="IPR041380">
    <property type="entry name" value="Acetyltransf_17"/>
</dbReference>
<dbReference type="Gene3D" id="3.30.1050.10">
    <property type="entry name" value="SCP2 sterol-binding domain"/>
    <property type="match status" value="1"/>
</dbReference>
<dbReference type="PANTHER" id="PTHR37817:SF1">
    <property type="entry name" value="N-ACETYLTRANSFERASE EIS"/>
    <property type="match status" value="1"/>
</dbReference>
<dbReference type="GO" id="GO:0030649">
    <property type="term" value="P:aminoglycoside antibiotic catabolic process"/>
    <property type="evidence" value="ECO:0007669"/>
    <property type="project" value="TreeGrafter"/>
</dbReference>
<protein>
    <submittedName>
        <fullName evidence="6">UPF0256 protein</fullName>
    </submittedName>
</protein>
<evidence type="ECO:0000313" key="6">
    <source>
        <dbReference type="EMBL" id="GHD28930.1"/>
    </source>
</evidence>
<keyword evidence="7" id="KW-1185">Reference proteome</keyword>
<accession>A0A919CII9</accession>
<feature type="active site" description="Proton donor" evidence="4">
    <location>
        <position position="122"/>
    </location>
</feature>
<reference evidence="6 7" key="1">
    <citation type="journal article" date="2014" name="Int. J. Syst. Evol. Microbiol.">
        <title>Complete genome sequence of Corynebacterium casei LMG S-19264T (=DSM 44701T), isolated from a smear-ripened cheese.</title>
        <authorList>
            <consortium name="US DOE Joint Genome Institute (JGI-PGF)"/>
            <person name="Walter F."/>
            <person name="Albersmeier A."/>
            <person name="Kalinowski J."/>
            <person name="Ruckert C."/>
        </authorList>
    </citation>
    <scope>NUCLEOTIDE SEQUENCE [LARGE SCALE GENOMIC DNA]</scope>
    <source>
        <strain evidence="6 7">KCTC 19473</strain>
    </source>
</reference>
<dbReference type="Pfam" id="PF17668">
    <property type="entry name" value="Acetyltransf_17"/>
    <property type="match status" value="1"/>
</dbReference>
<dbReference type="HAMAP" id="MF_01812">
    <property type="entry name" value="Eis"/>
    <property type="match status" value="1"/>
</dbReference>
<sequence length="409" mass="44523">MRGIDRDELPEVAEVTLTAMIAPDLPEEVGERLHHFPEHHGYGRILAATDEHGAIVGSTRSHAFDMALPGGVRRVAGVTGVGVWPTHRRQGVLSALMRRQLADLKADGEHYAALWASESGIYGRYGFGLAVTETEAAIDVHHAALRADAPRDGGLRVLLERPGAARAAVEEVFARVARTQLGRFARDRAWWDRLLKDDPAERGGKGPLRVSVVQGPDGPVGYALHRAERRWSVHGSRSVLHVQEAVALTPAAHTALYEHLFSFDLITRVEFSWLAQDDPLEHLLVDHQKLETTPVDSLWIRLVDMPAALSERTYAAPFEAVLGITDRYAPWNAGTWHVEGGPDGARVETTDAAPDVSLDVSHLGAAHLGQRPLLGPLRAGLVTEHTPGAVARLDTALFRPDPAICGLIF</sequence>